<dbReference type="Proteomes" id="UP001230328">
    <property type="component" value="Unassembled WGS sequence"/>
</dbReference>
<evidence type="ECO:0000313" key="2">
    <source>
        <dbReference type="EMBL" id="MDQ1024768.1"/>
    </source>
</evidence>
<protein>
    <submittedName>
        <fullName evidence="2">Uncharacterized protein</fullName>
    </submittedName>
</protein>
<proteinExistence type="predicted"/>
<evidence type="ECO:0000313" key="3">
    <source>
        <dbReference type="Proteomes" id="UP001230328"/>
    </source>
</evidence>
<name>A0ABU0SMH8_9ACTN</name>
<organism evidence="2 3">
    <name type="scientific">Streptomyces umbrinus</name>
    <dbReference type="NCBI Taxonomy" id="67370"/>
    <lineage>
        <taxon>Bacteria</taxon>
        <taxon>Bacillati</taxon>
        <taxon>Actinomycetota</taxon>
        <taxon>Actinomycetes</taxon>
        <taxon>Kitasatosporales</taxon>
        <taxon>Streptomycetaceae</taxon>
        <taxon>Streptomyces</taxon>
        <taxon>Streptomyces phaeochromogenes group</taxon>
    </lineage>
</organism>
<keyword evidence="3" id="KW-1185">Reference proteome</keyword>
<dbReference type="EMBL" id="JAUSZI010000002">
    <property type="protein sequence ID" value="MDQ1024768.1"/>
    <property type="molecule type" value="Genomic_DNA"/>
</dbReference>
<comment type="caution">
    <text evidence="2">The sequence shown here is derived from an EMBL/GenBank/DDBJ whole genome shotgun (WGS) entry which is preliminary data.</text>
</comment>
<sequence length="309" mass="33761">MATNSLRADTATVGPCQKQADSEPARTPAQASPQARYPRHTHDAWALPIEVLQNALGAETFEKELHDDEKALLIAHRDRLLVVTVPGLPDKSREHLVRLLLTEYIRHGWAAITLDSQQNARFGESLEDEARPIEAYKGDPPDARVKRITDVRNLYDGSVYAPLHGWRSDEEAIAALRELITDALDGVAEDIPEGAYPLPDAIGAAVTIGYDEHGKPHPLVWVRADLPSGLRADLWGYCTALAVGFHHVDVEPDENGIYYVGTERSPVIGPGTALLAAVTLQRLGRRPEDCAFPLFSSPDQAEMAPPLAA</sequence>
<gene>
    <name evidence="2" type="ORF">QF035_002350</name>
</gene>
<evidence type="ECO:0000256" key="1">
    <source>
        <dbReference type="SAM" id="MobiDB-lite"/>
    </source>
</evidence>
<dbReference type="RefSeq" id="WP_307520048.1">
    <property type="nucleotide sequence ID" value="NZ_JAUSZI010000002.1"/>
</dbReference>
<accession>A0ABU0SMH8</accession>
<reference evidence="2 3" key="1">
    <citation type="submission" date="2023-07" db="EMBL/GenBank/DDBJ databases">
        <title>Comparative genomics of wheat-associated soil bacteria to identify genetic determinants of phenazine resistance.</title>
        <authorList>
            <person name="Mouncey N."/>
        </authorList>
    </citation>
    <scope>NUCLEOTIDE SEQUENCE [LARGE SCALE GENOMIC DNA]</scope>
    <source>
        <strain evidence="2 3">V2I4</strain>
    </source>
</reference>
<feature type="region of interest" description="Disordered" evidence="1">
    <location>
        <begin position="1"/>
        <end position="37"/>
    </location>
</feature>